<evidence type="ECO:0000256" key="7">
    <source>
        <dbReference type="ARBA" id="ARBA00023180"/>
    </source>
</evidence>
<proteinExistence type="predicted"/>
<dbReference type="Proteomes" id="UP000749559">
    <property type="component" value="Unassembled WGS sequence"/>
</dbReference>
<dbReference type="GO" id="GO:0008076">
    <property type="term" value="C:voltage-gated potassium channel complex"/>
    <property type="evidence" value="ECO:0007669"/>
    <property type="project" value="TreeGrafter"/>
</dbReference>
<evidence type="ECO:0000256" key="2">
    <source>
        <dbReference type="ARBA" id="ARBA00022448"/>
    </source>
</evidence>
<sequence length="244" mass="27726">MSNRKRIFVVVSGAIVISLLIVTVAMCSIYSRDILSDCQKDFEETVCTVQASHYPDKQKWIPCKKCDGERTIANGNNENGHHTDTGCITSSFPCLNVDVVYHRHSGEQVKALMFETYMQLDTYPECSTNICYEQEQTNSLWIDEQRLYWDRRITTDVICYVNPFNASQVVLERYDTADIPLWSAIVPGVLLFAALIVVVFVYRKWNNLPCTASSGLPDSTLPRMASKDSFDSVYSIIDQPSVKY</sequence>
<dbReference type="GO" id="GO:0015269">
    <property type="term" value="F:calcium-activated potassium channel activity"/>
    <property type="evidence" value="ECO:0007669"/>
    <property type="project" value="InterPro"/>
</dbReference>
<dbReference type="GO" id="GO:0015459">
    <property type="term" value="F:potassium channel regulator activity"/>
    <property type="evidence" value="ECO:0007669"/>
    <property type="project" value="TreeGrafter"/>
</dbReference>
<keyword evidence="7" id="KW-0325">Glycoprotein</keyword>
<dbReference type="PANTHER" id="PTHR10258:SF8">
    <property type="entry name" value="CALCIUM-ACTIVATED POTASSIUM CHANNEL BK ALPHA SUBUNIT DOMAIN-CONTAINING PROTEIN"/>
    <property type="match status" value="1"/>
</dbReference>
<evidence type="ECO:0000256" key="1">
    <source>
        <dbReference type="ARBA" id="ARBA00004141"/>
    </source>
</evidence>
<evidence type="ECO:0000256" key="5">
    <source>
        <dbReference type="ARBA" id="ARBA00023065"/>
    </source>
</evidence>
<evidence type="ECO:0000313" key="10">
    <source>
        <dbReference type="Proteomes" id="UP000749559"/>
    </source>
</evidence>
<keyword evidence="3" id="KW-0812">Transmembrane</keyword>
<evidence type="ECO:0000256" key="6">
    <source>
        <dbReference type="ARBA" id="ARBA00023136"/>
    </source>
</evidence>
<keyword evidence="5" id="KW-0406">Ion transport</keyword>
<dbReference type="GO" id="GO:0005513">
    <property type="term" value="P:detection of calcium ion"/>
    <property type="evidence" value="ECO:0007669"/>
    <property type="project" value="TreeGrafter"/>
</dbReference>
<dbReference type="InterPro" id="IPR003930">
    <property type="entry name" value="K_chnl_Ca-activ_BK_bsu"/>
</dbReference>
<reference evidence="9" key="1">
    <citation type="submission" date="2022-03" db="EMBL/GenBank/DDBJ databases">
        <authorList>
            <person name="Martin C."/>
        </authorList>
    </citation>
    <scope>NUCLEOTIDE SEQUENCE</scope>
</reference>
<keyword evidence="6" id="KW-0472">Membrane</keyword>
<protein>
    <submittedName>
        <fullName evidence="9">Uncharacterized protein</fullName>
    </submittedName>
</protein>
<dbReference type="Pfam" id="PF03185">
    <property type="entry name" value="CaKB"/>
    <property type="match status" value="1"/>
</dbReference>
<comment type="caution">
    <text evidence="9">The sequence shown here is derived from an EMBL/GenBank/DDBJ whole genome shotgun (WGS) entry which is preliminary data.</text>
</comment>
<evidence type="ECO:0000256" key="4">
    <source>
        <dbReference type="ARBA" id="ARBA00022989"/>
    </source>
</evidence>
<dbReference type="EMBL" id="CAIIXF020000009">
    <property type="protein sequence ID" value="CAH1793958.1"/>
    <property type="molecule type" value="Genomic_DNA"/>
</dbReference>
<dbReference type="PANTHER" id="PTHR10258">
    <property type="entry name" value="CALCIUM-ACTIVATED POTASSIUM CHANNEL SUBUNIT BETA"/>
    <property type="match status" value="1"/>
</dbReference>
<accession>A0A8J1Y7K9</accession>
<keyword evidence="10" id="KW-1185">Reference proteome</keyword>
<evidence type="ECO:0000256" key="3">
    <source>
        <dbReference type="ARBA" id="ARBA00022692"/>
    </source>
</evidence>
<evidence type="ECO:0000313" key="9">
    <source>
        <dbReference type="EMBL" id="CAH1793958.1"/>
    </source>
</evidence>
<keyword evidence="8" id="KW-0407">Ion channel</keyword>
<evidence type="ECO:0000256" key="8">
    <source>
        <dbReference type="ARBA" id="ARBA00023303"/>
    </source>
</evidence>
<organism evidence="9 10">
    <name type="scientific">Owenia fusiformis</name>
    <name type="common">Polychaete worm</name>
    <dbReference type="NCBI Taxonomy" id="6347"/>
    <lineage>
        <taxon>Eukaryota</taxon>
        <taxon>Metazoa</taxon>
        <taxon>Spiralia</taxon>
        <taxon>Lophotrochozoa</taxon>
        <taxon>Annelida</taxon>
        <taxon>Polychaeta</taxon>
        <taxon>Sedentaria</taxon>
        <taxon>Canalipalpata</taxon>
        <taxon>Sabellida</taxon>
        <taxon>Oweniida</taxon>
        <taxon>Oweniidae</taxon>
        <taxon>Owenia</taxon>
    </lineage>
</organism>
<dbReference type="AlphaFoldDB" id="A0A8J1Y7K9"/>
<gene>
    <name evidence="9" type="ORF">OFUS_LOCUS18736</name>
</gene>
<comment type="subcellular location">
    <subcellularLocation>
        <location evidence="1">Membrane</location>
        <topology evidence="1">Multi-pass membrane protein</topology>
    </subcellularLocation>
</comment>
<keyword evidence="2" id="KW-0813">Transport</keyword>
<keyword evidence="4" id="KW-1133">Transmembrane helix</keyword>
<name>A0A8J1Y7K9_OWEFU</name>